<evidence type="ECO:0000313" key="1">
    <source>
        <dbReference type="EMBL" id="CAK5049264.1"/>
    </source>
</evidence>
<dbReference type="Proteomes" id="UP001497535">
    <property type="component" value="Unassembled WGS sequence"/>
</dbReference>
<sequence length="174" mass="19687">MVLDSDIIKFLIASDIHAGYGENKQYIGNDSFESLREVLSNAKEAKVDFVLLAGDLFHENHPSRETQLKVVRLLRTYCTKGEKPDLDFVSDPTINFQHSNFPSVNYLDDNLCITVPIFTIHGNHDDLSGKVCWISSNFYLAFIVLIKRKGRISGSFRVRISNPGIRGSQTIRQP</sequence>
<comment type="caution">
    <text evidence="1">The sequence shown here is derived from an EMBL/GenBank/DDBJ whole genome shotgun (WGS) entry which is preliminary data.</text>
</comment>
<gene>
    <name evidence="1" type="ORF">MENTE1834_LOCUS13003</name>
</gene>
<evidence type="ECO:0000313" key="2">
    <source>
        <dbReference type="Proteomes" id="UP001497535"/>
    </source>
</evidence>
<dbReference type="EMBL" id="CAVMJV010000013">
    <property type="protein sequence ID" value="CAK5049264.1"/>
    <property type="molecule type" value="Genomic_DNA"/>
</dbReference>
<proteinExistence type="predicted"/>
<reference evidence="1" key="1">
    <citation type="submission" date="2023-11" db="EMBL/GenBank/DDBJ databases">
        <authorList>
            <person name="Poullet M."/>
        </authorList>
    </citation>
    <scope>NUCLEOTIDE SEQUENCE</scope>
    <source>
        <strain evidence="1">E1834</strain>
    </source>
</reference>
<name>A0ACB0YJG4_MELEN</name>
<keyword evidence="2" id="KW-1185">Reference proteome</keyword>
<accession>A0ACB0YJG4</accession>
<protein>
    <submittedName>
        <fullName evidence="1">Uncharacterized protein</fullName>
    </submittedName>
</protein>
<organism evidence="1 2">
    <name type="scientific">Meloidogyne enterolobii</name>
    <name type="common">Root-knot nematode worm</name>
    <name type="synonym">Meloidogyne mayaguensis</name>
    <dbReference type="NCBI Taxonomy" id="390850"/>
    <lineage>
        <taxon>Eukaryota</taxon>
        <taxon>Metazoa</taxon>
        <taxon>Ecdysozoa</taxon>
        <taxon>Nematoda</taxon>
        <taxon>Chromadorea</taxon>
        <taxon>Rhabditida</taxon>
        <taxon>Tylenchina</taxon>
        <taxon>Tylenchomorpha</taxon>
        <taxon>Tylenchoidea</taxon>
        <taxon>Meloidogynidae</taxon>
        <taxon>Meloidogyninae</taxon>
        <taxon>Meloidogyne</taxon>
    </lineage>
</organism>